<feature type="domain" description="Bacterial bifunctional deaminase-reductase C-terminal" evidence="1">
    <location>
        <begin position="70"/>
        <end position="158"/>
    </location>
</feature>
<dbReference type="Gene3D" id="3.40.430.10">
    <property type="entry name" value="Dihydrofolate Reductase, subunit A"/>
    <property type="match status" value="1"/>
</dbReference>
<protein>
    <submittedName>
        <fullName evidence="2">Dihydrofolate reductase</fullName>
    </submittedName>
</protein>
<proteinExistence type="predicted"/>
<dbReference type="Pfam" id="PF01872">
    <property type="entry name" value="RibD_C"/>
    <property type="match status" value="1"/>
</dbReference>
<gene>
    <name evidence="2" type="ORF">IDM40_00850</name>
</gene>
<keyword evidence="3" id="KW-1185">Reference proteome</keyword>
<dbReference type="PANTHER" id="PTHR38011">
    <property type="entry name" value="DIHYDROFOLATE REDUCTASE FAMILY PROTEIN (AFU_ORTHOLOGUE AFUA_8G06820)"/>
    <property type="match status" value="1"/>
</dbReference>
<dbReference type="Proteomes" id="UP000806528">
    <property type="component" value="Unassembled WGS sequence"/>
</dbReference>
<dbReference type="EMBL" id="JADBGI010000001">
    <property type="protein sequence ID" value="MBE2997253.1"/>
    <property type="molecule type" value="Genomic_DNA"/>
</dbReference>
<name>A0ABR9P0B1_9ACTN</name>
<dbReference type="SUPFAM" id="SSF53597">
    <property type="entry name" value="Dihydrofolate reductase-like"/>
    <property type="match status" value="1"/>
</dbReference>
<evidence type="ECO:0000313" key="2">
    <source>
        <dbReference type="EMBL" id="MBE2997253.1"/>
    </source>
</evidence>
<dbReference type="RefSeq" id="WP_193119912.1">
    <property type="nucleotide sequence ID" value="NZ_JADBGI010000001.1"/>
</dbReference>
<organism evidence="2 3">
    <name type="scientific">Nocardiopsis coralli</name>
    <dbReference type="NCBI Taxonomy" id="2772213"/>
    <lineage>
        <taxon>Bacteria</taxon>
        <taxon>Bacillati</taxon>
        <taxon>Actinomycetota</taxon>
        <taxon>Actinomycetes</taxon>
        <taxon>Streptosporangiales</taxon>
        <taxon>Nocardiopsidaceae</taxon>
        <taxon>Nocardiopsis</taxon>
    </lineage>
</organism>
<sequence>MSTVYMTATSVDGFIADENLSLDWLFSVDGGEAMKETEEFINSAGAILMGATTYEWVMRNEKPEKWPYAAPTWVLTHRELPHVEGDVRFASADTDDELRELHRTLVETAHGRDVWLVGGGQIAADLARLGLLDVVEVSLAPVMLGGGAPLLAGRVDLRPVKIARAGDFAWLRYEVIKG</sequence>
<dbReference type="PANTHER" id="PTHR38011:SF11">
    <property type="entry name" value="2,5-DIAMINO-6-RIBOSYLAMINO-4(3H)-PYRIMIDINONE 5'-PHOSPHATE REDUCTASE"/>
    <property type="match status" value="1"/>
</dbReference>
<reference evidence="2 3" key="1">
    <citation type="submission" date="2020-09" db="EMBL/GenBank/DDBJ databases">
        <title>Diversity and distribution of actinomycetes associated with coral in the coast of Hainan.</title>
        <authorList>
            <person name="Li F."/>
        </authorList>
    </citation>
    <scope>NUCLEOTIDE SEQUENCE [LARGE SCALE GENOMIC DNA]</scope>
    <source>
        <strain evidence="2 3">HNM0947</strain>
    </source>
</reference>
<dbReference type="InterPro" id="IPR050765">
    <property type="entry name" value="Riboflavin_Biosynth_HTPR"/>
</dbReference>
<evidence type="ECO:0000313" key="3">
    <source>
        <dbReference type="Proteomes" id="UP000806528"/>
    </source>
</evidence>
<accession>A0ABR9P0B1</accession>
<dbReference type="InterPro" id="IPR024072">
    <property type="entry name" value="DHFR-like_dom_sf"/>
</dbReference>
<dbReference type="InterPro" id="IPR002734">
    <property type="entry name" value="RibDG_C"/>
</dbReference>
<comment type="caution">
    <text evidence="2">The sequence shown here is derived from an EMBL/GenBank/DDBJ whole genome shotgun (WGS) entry which is preliminary data.</text>
</comment>
<evidence type="ECO:0000259" key="1">
    <source>
        <dbReference type="Pfam" id="PF01872"/>
    </source>
</evidence>